<organism evidence="1 2">
    <name type="scientific">Leishmania donovani</name>
    <dbReference type="NCBI Taxonomy" id="5661"/>
    <lineage>
        <taxon>Eukaryota</taxon>
        <taxon>Discoba</taxon>
        <taxon>Euglenozoa</taxon>
        <taxon>Kinetoplastea</taxon>
        <taxon>Metakinetoplastina</taxon>
        <taxon>Trypanosomatida</taxon>
        <taxon>Trypanosomatidae</taxon>
        <taxon>Leishmaniinae</taxon>
        <taxon>Leishmania</taxon>
    </lineage>
</organism>
<dbReference type="AlphaFoldDB" id="E9BA97"/>
<gene>
    <name evidence="1" type="ORF">LDBPK_100520</name>
</gene>
<name>E9BA97_LEIDO</name>
<proteinExistence type="predicted"/>
<reference evidence="2" key="2">
    <citation type="submission" date="2011-02" db="EMBL/GenBank/DDBJ databases">
        <title>Whole genome sequencing of Leishmania donovani clinical lines reveals dynamic variation related to drug resistance.</title>
        <authorList>
            <person name="Downing T."/>
            <person name="Imamura H."/>
            <person name="Sanders M."/>
            <person name="Decuypere S."/>
            <person name="Hertz-Fowler C."/>
            <person name="Clark T.G."/>
            <person name="Rijal S."/>
            <person name="Sundar S."/>
            <person name="Quail M.A."/>
            <person name="De Doncker S."/>
            <person name="Maes I."/>
            <person name="Vanaerschot M."/>
            <person name="Stark O."/>
            <person name="Schonian G."/>
            <person name="Dujardin J.C."/>
            <person name="Berriman M."/>
        </authorList>
    </citation>
    <scope>NUCLEOTIDE SEQUENCE [LARGE SCALE GENOMIC DNA]</scope>
    <source>
        <strain evidence="2">BPK282A1</strain>
    </source>
</reference>
<dbReference type="EMBL" id="FR799597">
    <property type="protein sequence ID" value="CBZ32170.1"/>
    <property type="molecule type" value="Genomic_DNA"/>
</dbReference>
<accession>E9BA97</accession>
<dbReference type="RefSeq" id="XP_003858888.1">
    <property type="nucleotide sequence ID" value="XM_003858840.1"/>
</dbReference>
<evidence type="ECO:0000313" key="2">
    <source>
        <dbReference type="Proteomes" id="UP000008980"/>
    </source>
</evidence>
<dbReference type="KEGG" id="ldo:LDBPK_100520"/>
<reference evidence="1 2" key="1">
    <citation type="journal article" date="2011" name="Genome Res.">
        <title>Whole genome sequencing of multiple Leishmania donovani clinical isolates provides insights into population structure and mechanisms of drug resistance.</title>
        <authorList>
            <person name="Downing T."/>
            <person name="Imamura H."/>
            <person name="Decuypere S."/>
            <person name="Clark T.G."/>
            <person name="Coombs G.H."/>
            <person name="Cotton J.A."/>
            <person name="Hilley J.D."/>
            <person name="de Doncker S."/>
            <person name="Maes I."/>
            <person name="Mottram J.C."/>
            <person name="Quail M.A."/>
            <person name="Rijal S."/>
            <person name="Sanders M."/>
            <person name="Schonian G."/>
            <person name="Stark O."/>
            <person name="Sundar S."/>
            <person name="Vanaerschot M."/>
            <person name="Hertz-Fowler C."/>
            <person name="Dujardin J.C."/>
            <person name="Berriman M."/>
        </authorList>
    </citation>
    <scope>NUCLEOTIDE SEQUENCE [LARGE SCALE GENOMIC DNA]</scope>
    <source>
        <strain evidence="1 2">BPK282A1</strain>
    </source>
</reference>
<dbReference type="VEuPathDB" id="TriTrypDB:LdBPK_100520.1"/>
<dbReference type="GeneID" id="13389283"/>
<evidence type="ECO:0000313" key="1">
    <source>
        <dbReference type="EMBL" id="CBZ32170.1"/>
    </source>
</evidence>
<sequence>MKTAGTQRVSAAAAVALEHTRARARKPIGHITVCLCVCPCTGIPPSQRRGCCRLTEPHTHLPPTQLHIPSVSRPFSCSTLHTHSGA</sequence>
<dbReference type="Proteomes" id="UP000008980">
    <property type="component" value="Chromosome 10"/>
</dbReference>
<protein>
    <submittedName>
        <fullName evidence="1">GP63, leishmanolysin</fullName>
    </submittedName>
</protein>